<feature type="transmembrane region" description="Helical" evidence="6">
    <location>
        <begin position="363"/>
        <end position="381"/>
    </location>
</feature>
<keyword evidence="4 6" id="KW-1133">Transmembrane helix</keyword>
<evidence type="ECO:0000313" key="8">
    <source>
        <dbReference type="EMBL" id="MDW0112799.1"/>
    </source>
</evidence>
<feature type="transmembrane region" description="Helical" evidence="6">
    <location>
        <begin position="48"/>
        <end position="66"/>
    </location>
</feature>
<proteinExistence type="predicted"/>
<keyword evidence="2" id="KW-0813">Transport</keyword>
<dbReference type="SUPFAM" id="SSF103473">
    <property type="entry name" value="MFS general substrate transporter"/>
    <property type="match status" value="1"/>
</dbReference>
<feature type="transmembrane region" description="Helical" evidence="6">
    <location>
        <begin position="331"/>
        <end position="357"/>
    </location>
</feature>
<feature type="transmembrane region" description="Helical" evidence="6">
    <location>
        <begin position="12"/>
        <end position="36"/>
    </location>
</feature>
<feature type="transmembrane region" description="Helical" evidence="6">
    <location>
        <begin position="165"/>
        <end position="184"/>
    </location>
</feature>
<keyword evidence="9" id="KW-1185">Reference proteome</keyword>
<sequence>MTSKPPIWTKAFLSLFLTNLSVFIVFYGLVSALPLYATGALQRTDEEAGLLMTIFLLSAIIVRPFTGKLLDMVGKRKLLLWGLFFYLVSTILYVFITPFEGLLFLRFFQGIWFSIITTAAVSITSSIVPPSRRGAGLGYFVMSSNLAVVVGPFIALYIIQAYSFHILFVTMSVLMVLGSILSLFTPQTEKDSSGAAFKRLTWSDLFERKALPIATVGSIVSFAYASVLSYLSIYAQGKDLLHLASTFFAVYAAVMLGTRPFTGKLFDEKGPNSILIPGFLSFGIGLFILAFVNSPGVFLLAGAFVGFGYGALVPSLQTLAIQSTSERRSGYATATFFTFFDTGLAIGSYVLGVLAIHFGYQKMYLLSSLLIFVVLIFYRAVNKKSDSLL</sequence>
<feature type="transmembrane region" description="Helical" evidence="6">
    <location>
        <begin position="136"/>
        <end position="159"/>
    </location>
</feature>
<feature type="transmembrane region" description="Helical" evidence="6">
    <location>
        <begin position="240"/>
        <end position="262"/>
    </location>
</feature>
<dbReference type="InterPro" id="IPR036259">
    <property type="entry name" value="MFS_trans_sf"/>
</dbReference>
<evidence type="ECO:0000256" key="3">
    <source>
        <dbReference type="ARBA" id="ARBA00022692"/>
    </source>
</evidence>
<protein>
    <submittedName>
        <fullName evidence="8">MFS transporter</fullName>
    </submittedName>
</protein>
<reference evidence="8 9" key="1">
    <citation type="submission" date="2023-06" db="EMBL/GenBank/DDBJ databases">
        <title>Sporosarcina sp. nov., isolated from Korean traditional fermented seafood 'Jeotgal'.</title>
        <authorList>
            <person name="Yang A.I."/>
            <person name="Shin N.-R."/>
        </authorList>
    </citation>
    <scope>NUCLEOTIDE SEQUENCE [LARGE SCALE GENOMIC DNA]</scope>
    <source>
        <strain evidence="8 9">KCTC13119</strain>
    </source>
</reference>
<dbReference type="EMBL" id="JAUBDI010000004">
    <property type="protein sequence ID" value="MDW0112799.1"/>
    <property type="molecule type" value="Genomic_DNA"/>
</dbReference>
<gene>
    <name evidence="8" type="ORF">QT711_06345</name>
</gene>
<dbReference type="CDD" id="cd17489">
    <property type="entry name" value="MFS_YfcJ_like"/>
    <property type="match status" value="1"/>
</dbReference>
<keyword evidence="5 6" id="KW-0472">Membrane</keyword>
<comment type="caution">
    <text evidence="8">The sequence shown here is derived from an EMBL/GenBank/DDBJ whole genome shotgun (WGS) entry which is preliminary data.</text>
</comment>
<feature type="transmembrane region" description="Helical" evidence="6">
    <location>
        <begin position="298"/>
        <end position="319"/>
    </location>
</feature>
<evidence type="ECO:0000256" key="5">
    <source>
        <dbReference type="ARBA" id="ARBA00023136"/>
    </source>
</evidence>
<evidence type="ECO:0000313" key="9">
    <source>
        <dbReference type="Proteomes" id="UP001282284"/>
    </source>
</evidence>
<organism evidence="8 9">
    <name type="scientific">Sporosarcina saromensis</name>
    <dbReference type="NCBI Taxonomy" id="359365"/>
    <lineage>
        <taxon>Bacteria</taxon>
        <taxon>Bacillati</taxon>
        <taxon>Bacillota</taxon>
        <taxon>Bacilli</taxon>
        <taxon>Bacillales</taxon>
        <taxon>Caryophanaceae</taxon>
        <taxon>Sporosarcina</taxon>
    </lineage>
</organism>
<feature type="domain" description="Major facilitator superfamily (MFS) profile" evidence="7">
    <location>
        <begin position="7"/>
        <end position="386"/>
    </location>
</feature>
<dbReference type="InterPro" id="IPR020846">
    <property type="entry name" value="MFS_dom"/>
</dbReference>
<dbReference type="PANTHER" id="PTHR23531">
    <property type="entry name" value="QUINOLENE RESISTANCE PROTEIN NORA"/>
    <property type="match status" value="1"/>
</dbReference>
<dbReference type="InterPro" id="IPR052714">
    <property type="entry name" value="MFS_Exporter"/>
</dbReference>
<name>A0ABU4G748_9BACL</name>
<dbReference type="PROSITE" id="PS50850">
    <property type="entry name" value="MFS"/>
    <property type="match status" value="1"/>
</dbReference>
<feature type="transmembrane region" description="Helical" evidence="6">
    <location>
        <begin position="274"/>
        <end position="292"/>
    </location>
</feature>
<dbReference type="Proteomes" id="UP001282284">
    <property type="component" value="Unassembled WGS sequence"/>
</dbReference>
<evidence type="ECO:0000256" key="4">
    <source>
        <dbReference type="ARBA" id="ARBA00022989"/>
    </source>
</evidence>
<feature type="transmembrane region" description="Helical" evidence="6">
    <location>
        <begin position="210"/>
        <end position="234"/>
    </location>
</feature>
<accession>A0ABU4G748</accession>
<feature type="transmembrane region" description="Helical" evidence="6">
    <location>
        <begin position="78"/>
        <end position="96"/>
    </location>
</feature>
<keyword evidence="3 6" id="KW-0812">Transmembrane</keyword>
<evidence type="ECO:0000256" key="6">
    <source>
        <dbReference type="SAM" id="Phobius"/>
    </source>
</evidence>
<evidence type="ECO:0000256" key="1">
    <source>
        <dbReference type="ARBA" id="ARBA00004651"/>
    </source>
</evidence>
<dbReference type="Gene3D" id="1.20.1250.20">
    <property type="entry name" value="MFS general substrate transporter like domains"/>
    <property type="match status" value="1"/>
</dbReference>
<dbReference type="Pfam" id="PF07690">
    <property type="entry name" value="MFS_1"/>
    <property type="match status" value="1"/>
</dbReference>
<evidence type="ECO:0000256" key="2">
    <source>
        <dbReference type="ARBA" id="ARBA00022448"/>
    </source>
</evidence>
<evidence type="ECO:0000259" key="7">
    <source>
        <dbReference type="PROSITE" id="PS50850"/>
    </source>
</evidence>
<dbReference type="RefSeq" id="WP_317942725.1">
    <property type="nucleotide sequence ID" value="NZ_JAUBDI010000004.1"/>
</dbReference>
<dbReference type="InterPro" id="IPR011701">
    <property type="entry name" value="MFS"/>
</dbReference>
<dbReference type="PANTHER" id="PTHR23531:SF2">
    <property type="entry name" value="PERMEASE"/>
    <property type="match status" value="1"/>
</dbReference>
<feature type="transmembrane region" description="Helical" evidence="6">
    <location>
        <begin position="102"/>
        <end position="124"/>
    </location>
</feature>
<comment type="subcellular location">
    <subcellularLocation>
        <location evidence="1">Cell membrane</location>
        <topology evidence="1">Multi-pass membrane protein</topology>
    </subcellularLocation>
</comment>